<protein>
    <submittedName>
        <fullName evidence="1">Uncharacterized protein</fullName>
    </submittedName>
</protein>
<sequence length="68" mass="7978">MSPVHRRCRLGFFLSRSQRNTSWTYDKNLVATREVIDRRLDEFSANVERQRAAVLASLFKYVADMAIN</sequence>
<dbReference type="EMBL" id="JARK01001371">
    <property type="protein sequence ID" value="EYC15951.1"/>
    <property type="molecule type" value="Genomic_DNA"/>
</dbReference>
<gene>
    <name evidence="1" type="primary">Acey_s0035.g3062</name>
    <name evidence="1" type="ORF">Y032_0035g3062</name>
</gene>
<dbReference type="Proteomes" id="UP000024635">
    <property type="component" value="Unassembled WGS sequence"/>
</dbReference>
<dbReference type="AlphaFoldDB" id="A0A016UM14"/>
<evidence type="ECO:0000313" key="2">
    <source>
        <dbReference type="Proteomes" id="UP000024635"/>
    </source>
</evidence>
<comment type="caution">
    <text evidence="1">The sequence shown here is derived from an EMBL/GenBank/DDBJ whole genome shotgun (WGS) entry which is preliminary data.</text>
</comment>
<reference evidence="2" key="1">
    <citation type="journal article" date="2015" name="Nat. Genet.">
        <title>The genome and transcriptome of the zoonotic hookworm Ancylostoma ceylanicum identify infection-specific gene families.</title>
        <authorList>
            <person name="Schwarz E.M."/>
            <person name="Hu Y."/>
            <person name="Antoshechkin I."/>
            <person name="Miller M.M."/>
            <person name="Sternberg P.W."/>
            <person name="Aroian R.V."/>
        </authorList>
    </citation>
    <scope>NUCLEOTIDE SEQUENCE</scope>
    <source>
        <strain evidence="2">HY135</strain>
    </source>
</reference>
<organism evidence="1 2">
    <name type="scientific">Ancylostoma ceylanicum</name>
    <dbReference type="NCBI Taxonomy" id="53326"/>
    <lineage>
        <taxon>Eukaryota</taxon>
        <taxon>Metazoa</taxon>
        <taxon>Ecdysozoa</taxon>
        <taxon>Nematoda</taxon>
        <taxon>Chromadorea</taxon>
        <taxon>Rhabditida</taxon>
        <taxon>Rhabditina</taxon>
        <taxon>Rhabditomorpha</taxon>
        <taxon>Strongyloidea</taxon>
        <taxon>Ancylostomatidae</taxon>
        <taxon>Ancylostomatinae</taxon>
        <taxon>Ancylostoma</taxon>
    </lineage>
</organism>
<name>A0A016UM14_9BILA</name>
<accession>A0A016UM14</accession>
<proteinExistence type="predicted"/>
<keyword evidence="2" id="KW-1185">Reference proteome</keyword>
<evidence type="ECO:0000313" key="1">
    <source>
        <dbReference type="EMBL" id="EYC15951.1"/>
    </source>
</evidence>
<dbReference type="OrthoDB" id="5865156at2759"/>